<dbReference type="RefSeq" id="WP_263818092.1">
    <property type="nucleotide sequence ID" value="NZ_JAOXHJ010000007.1"/>
</dbReference>
<accession>A0ABT3BQ15</accession>
<gene>
    <name evidence="3" type="ORF">OF365_02770</name>
</gene>
<proteinExistence type="predicted"/>
<feature type="compositionally biased region" description="Basic and acidic residues" evidence="1">
    <location>
        <begin position="323"/>
        <end position="334"/>
    </location>
</feature>
<sequence length="343" mass="39322">MKQRLINYLIVLAGILAVITIAVGFGIYMHANNNALANHPNFTNKLNPAEWKWISTFYARDAMYLESFNKISNAQKDIILQPEGNIFLSLKSFSKSALATQIVPVFTTLLGLGTILLYFYLNKRERAKIKENINLKWVRHSSLTTSICMASVLLITVFLSYLIVGLDFIDPNYYNLQKNDEKITLLIKMLSNKKNAYIAVFVIVILLATVVVGFNNFVSFRITYQITAYATKHKFDADRLDPRTEYFDVVESSQDAYMKFVIEQKNQLPKNQFEEINKREDELITELKTDFALMPIDQKIKNRQQATSEILSKHALLIEENTEEKTDPFDEVKKPAQGSSGNF</sequence>
<evidence type="ECO:0000256" key="2">
    <source>
        <dbReference type="SAM" id="Phobius"/>
    </source>
</evidence>
<feature type="transmembrane region" description="Helical" evidence="2">
    <location>
        <begin position="142"/>
        <end position="164"/>
    </location>
</feature>
<evidence type="ECO:0000313" key="4">
    <source>
        <dbReference type="Proteomes" id="UP001207252"/>
    </source>
</evidence>
<dbReference type="Proteomes" id="UP001207252">
    <property type="component" value="Unassembled WGS sequence"/>
</dbReference>
<keyword evidence="4" id="KW-1185">Reference proteome</keyword>
<dbReference type="EMBL" id="JAOXHJ010000007">
    <property type="protein sequence ID" value="MCV3754288.1"/>
    <property type="molecule type" value="Genomic_DNA"/>
</dbReference>
<reference evidence="3 4" key="1">
    <citation type="journal article" date="2020" name="Int. J. Syst. Evol. Microbiol.">
        <title>Ureaplasma miroungigenitalium sp. nov. isolated from northern elephant seals (Mirounga angustirostris) and Ureaplasma zalophigenitalium sp. nov. isolated from California sea lions (Zalophus californianus).</title>
        <authorList>
            <person name="Volokhov D.V."/>
            <person name="Gulland F.M."/>
            <person name="Gao Y."/>
            <person name="Chizhikov V.E."/>
        </authorList>
    </citation>
    <scope>NUCLEOTIDE SEQUENCE [LARGE SCALE GENOMIC DNA]</scope>
    <source>
        <strain evidence="3 4">CSL7644-GEN</strain>
    </source>
</reference>
<organism evidence="3 4">
    <name type="scientific">Ureaplasma zalophigenitalium</name>
    <dbReference type="NCBI Taxonomy" id="907723"/>
    <lineage>
        <taxon>Bacteria</taxon>
        <taxon>Bacillati</taxon>
        <taxon>Mycoplasmatota</taxon>
        <taxon>Mycoplasmoidales</taxon>
        <taxon>Mycoplasmoidaceae</taxon>
        <taxon>Ureaplasma</taxon>
    </lineage>
</organism>
<evidence type="ECO:0000256" key="1">
    <source>
        <dbReference type="SAM" id="MobiDB-lite"/>
    </source>
</evidence>
<feature type="transmembrane region" description="Helical" evidence="2">
    <location>
        <begin position="98"/>
        <end position="121"/>
    </location>
</feature>
<keyword evidence="2" id="KW-1133">Transmembrane helix</keyword>
<evidence type="ECO:0000313" key="3">
    <source>
        <dbReference type="EMBL" id="MCV3754288.1"/>
    </source>
</evidence>
<name>A0ABT3BQ15_9BACT</name>
<protein>
    <submittedName>
        <fullName evidence="3">Uncharacterized protein</fullName>
    </submittedName>
</protein>
<feature type="region of interest" description="Disordered" evidence="1">
    <location>
        <begin position="319"/>
        <end position="343"/>
    </location>
</feature>
<feature type="transmembrane region" description="Helical" evidence="2">
    <location>
        <begin position="7"/>
        <end position="31"/>
    </location>
</feature>
<feature type="transmembrane region" description="Helical" evidence="2">
    <location>
        <begin position="196"/>
        <end position="218"/>
    </location>
</feature>
<keyword evidence="2" id="KW-0812">Transmembrane</keyword>
<keyword evidence="2" id="KW-0472">Membrane</keyword>
<comment type="caution">
    <text evidence="3">The sequence shown here is derived from an EMBL/GenBank/DDBJ whole genome shotgun (WGS) entry which is preliminary data.</text>
</comment>